<reference evidence="2 3" key="1">
    <citation type="submission" date="2019-03" db="EMBL/GenBank/DDBJ databases">
        <title>Subsurface microbial communities from deep shales in Ohio and West Virginia, USA.</title>
        <authorList>
            <person name="Wrighton K."/>
        </authorList>
    </citation>
    <scope>NUCLEOTIDE SEQUENCE [LARGE SCALE GENOMIC DNA]</scope>
    <source>
        <strain evidence="2 3">MSL 6dP</strain>
    </source>
</reference>
<proteinExistence type="predicted"/>
<name>A0A4R8GM04_9FIRM</name>
<keyword evidence="1" id="KW-1133">Transmembrane helix</keyword>
<keyword evidence="1" id="KW-0812">Transmembrane</keyword>
<dbReference type="RefSeq" id="WP_134119279.1">
    <property type="nucleotide sequence ID" value="NZ_SOEG01000069.1"/>
</dbReference>
<feature type="transmembrane region" description="Helical" evidence="1">
    <location>
        <begin position="58"/>
        <end position="77"/>
    </location>
</feature>
<protein>
    <submittedName>
        <fullName evidence="2">Uncharacterized protein</fullName>
    </submittedName>
</protein>
<accession>A0A4R8GM04</accession>
<keyword evidence="3" id="KW-1185">Reference proteome</keyword>
<organism evidence="2 3">
    <name type="scientific">Orenia marismortui</name>
    <dbReference type="NCBI Taxonomy" id="46469"/>
    <lineage>
        <taxon>Bacteria</taxon>
        <taxon>Bacillati</taxon>
        <taxon>Bacillota</taxon>
        <taxon>Clostridia</taxon>
        <taxon>Halanaerobiales</taxon>
        <taxon>Halobacteroidaceae</taxon>
        <taxon>Orenia</taxon>
    </lineage>
</organism>
<feature type="transmembrane region" description="Helical" evidence="1">
    <location>
        <begin position="31"/>
        <end position="51"/>
    </location>
</feature>
<evidence type="ECO:0000256" key="1">
    <source>
        <dbReference type="SAM" id="Phobius"/>
    </source>
</evidence>
<evidence type="ECO:0000313" key="2">
    <source>
        <dbReference type="EMBL" id="TDX43023.1"/>
    </source>
</evidence>
<comment type="caution">
    <text evidence="2">The sequence shown here is derived from an EMBL/GenBank/DDBJ whole genome shotgun (WGS) entry which is preliminary data.</text>
</comment>
<feature type="transmembrane region" description="Helical" evidence="1">
    <location>
        <begin position="83"/>
        <end position="100"/>
    </location>
</feature>
<dbReference type="EMBL" id="SOEG01000069">
    <property type="protein sequence ID" value="TDX43023.1"/>
    <property type="molecule type" value="Genomic_DNA"/>
</dbReference>
<feature type="transmembrane region" description="Helical" evidence="1">
    <location>
        <begin position="7"/>
        <end position="25"/>
    </location>
</feature>
<dbReference type="AlphaFoldDB" id="A0A4R8GM04"/>
<dbReference type="Proteomes" id="UP000295832">
    <property type="component" value="Unassembled WGS sequence"/>
</dbReference>
<evidence type="ECO:0000313" key="3">
    <source>
        <dbReference type="Proteomes" id="UP000295832"/>
    </source>
</evidence>
<gene>
    <name evidence="2" type="ORF">C7959_1692</name>
</gene>
<keyword evidence="1" id="KW-0472">Membrane</keyword>
<sequence length="101" mass="11618">MVDIITVSTNFLFLFICFFVLLRVSSRKAPIFSGILFTIFLVIRRLAYNLFLGMNGEITILPVILLFLISTLFSWLLKEFKQSFGWALIILLISWAVAPLK</sequence>